<dbReference type="SUPFAM" id="SSF48452">
    <property type="entry name" value="TPR-like"/>
    <property type="match status" value="1"/>
</dbReference>
<evidence type="ECO:0000313" key="1">
    <source>
        <dbReference type="EMBL" id="AAM05486.1"/>
    </source>
</evidence>
<dbReference type="Proteomes" id="UP000002487">
    <property type="component" value="Chromosome"/>
</dbReference>
<dbReference type="STRING" id="188937.MA_2086"/>
<dbReference type="HOGENOM" id="CLU_1727233_0_0_2"/>
<evidence type="ECO:0000313" key="2">
    <source>
        <dbReference type="Proteomes" id="UP000002487"/>
    </source>
</evidence>
<dbReference type="EnsemblBacteria" id="AAM05486">
    <property type="protein sequence ID" value="AAM05486"/>
    <property type="gene ID" value="MA_2086"/>
</dbReference>
<dbReference type="AlphaFoldDB" id="Q8TP37"/>
<dbReference type="PhylomeDB" id="Q8TP37"/>
<dbReference type="InParanoid" id="Q8TP37"/>
<accession>Q8TP37</accession>
<proteinExistence type="predicted"/>
<dbReference type="KEGG" id="mac:MA_2086"/>
<protein>
    <recommendedName>
        <fullName evidence="3">MalT-like TPR region domain-containing protein</fullName>
    </recommendedName>
</protein>
<dbReference type="Pfam" id="PF13424">
    <property type="entry name" value="TPR_12"/>
    <property type="match status" value="1"/>
</dbReference>
<name>Q8TP37_METAC</name>
<evidence type="ECO:0008006" key="3">
    <source>
        <dbReference type="Google" id="ProtNLM"/>
    </source>
</evidence>
<organism evidence="1 2">
    <name type="scientific">Methanosarcina acetivorans (strain ATCC 35395 / DSM 2834 / JCM 12185 / C2A)</name>
    <dbReference type="NCBI Taxonomy" id="188937"/>
    <lineage>
        <taxon>Archaea</taxon>
        <taxon>Methanobacteriati</taxon>
        <taxon>Methanobacteriota</taxon>
        <taxon>Stenosarchaea group</taxon>
        <taxon>Methanomicrobia</taxon>
        <taxon>Methanosarcinales</taxon>
        <taxon>Methanosarcinaceae</taxon>
        <taxon>Methanosarcina</taxon>
    </lineage>
</organism>
<dbReference type="PANTHER" id="PTHR10790">
    <property type="entry name" value="TPR-DOMAIN CONTAINING PROTEIN"/>
    <property type="match status" value="1"/>
</dbReference>
<keyword evidence="2" id="KW-1185">Reference proteome</keyword>
<dbReference type="InterPro" id="IPR011990">
    <property type="entry name" value="TPR-like_helical_dom_sf"/>
</dbReference>
<dbReference type="EMBL" id="AE010299">
    <property type="protein sequence ID" value="AAM05486.1"/>
    <property type="molecule type" value="Genomic_DNA"/>
</dbReference>
<sequence>MSRRLVDLTFRELMNASTLFEKGKYEKALEKLNKAEKLAEEAKSSDLLCRTLLHKGEVMDAMDKPGEALMLYEKALGISSNLFLNEPQDSSYQIYLYNSIGLIGKNLEDRDSFSAAEKSYERTNKYFDGMTQFHNLVISHFFPSFKLQFLC</sequence>
<gene>
    <name evidence="1" type="ordered locus">MA_2086</name>
</gene>
<dbReference type="PANTHER" id="PTHR10790:SF51">
    <property type="entry name" value="TETRATRICOPEPTIDE REPEAT PROTEIN"/>
    <property type="match status" value="1"/>
</dbReference>
<reference evidence="1 2" key="1">
    <citation type="journal article" date="2002" name="Genome Res.">
        <title>The genome of Methanosarcina acetivorans reveals extensive metabolic and physiological diversity.</title>
        <authorList>
            <person name="Galagan J.E."/>
            <person name="Nusbaum C."/>
            <person name="Roy A."/>
            <person name="Endrizzi M.G."/>
            <person name="Macdonald P."/>
            <person name="FitzHugh W."/>
            <person name="Calvo S."/>
            <person name="Engels R."/>
            <person name="Smirnov S."/>
            <person name="Atnoor D."/>
            <person name="Brown A."/>
            <person name="Allen N."/>
            <person name="Naylor J."/>
            <person name="Stange-Thomann N."/>
            <person name="DeArellano K."/>
            <person name="Johnson R."/>
            <person name="Linton L."/>
            <person name="McEwan P."/>
            <person name="McKernan K."/>
            <person name="Talamas J."/>
            <person name="Tirrell A."/>
            <person name="Ye W."/>
            <person name="Zimmer A."/>
            <person name="Barber R.D."/>
            <person name="Cann I."/>
            <person name="Graham D.E."/>
            <person name="Grahame D.A."/>
            <person name="Guss A."/>
            <person name="Hedderich R."/>
            <person name="Ingram-Smith C."/>
            <person name="Kuettner C.H."/>
            <person name="Krzycki J.A."/>
            <person name="Leigh J.A."/>
            <person name="Li W."/>
            <person name="Liu J."/>
            <person name="Mukhopadhyay B."/>
            <person name="Reeve J.N."/>
            <person name="Smith K."/>
            <person name="Springer T.A."/>
            <person name="Umayam L.A."/>
            <person name="White O."/>
            <person name="White R.H."/>
            <person name="de Macario E.C."/>
            <person name="Ferry J.G."/>
            <person name="Jarrell K.F."/>
            <person name="Jing H."/>
            <person name="Macario A.J.L."/>
            <person name="Paulsen I."/>
            <person name="Pritchett M."/>
            <person name="Sowers K.R."/>
            <person name="Swanson R.V."/>
            <person name="Zinder S.H."/>
            <person name="Lander E."/>
            <person name="Metcalf W.W."/>
            <person name="Birren B."/>
        </authorList>
    </citation>
    <scope>NUCLEOTIDE SEQUENCE [LARGE SCALE GENOMIC DNA]</scope>
    <source>
        <strain evidence="2">ATCC 35395 / DSM 2834 / JCM 12185 / C2A</strain>
    </source>
</reference>
<dbReference type="Gene3D" id="1.25.40.10">
    <property type="entry name" value="Tetratricopeptide repeat domain"/>
    <property type="match status" value="1"/>
</dbReference>